<dbReference type="GO" id="GO:0015159">
    <property type="term" value="F:polysaccharide transmembrane transporter activity"/>
    <property type="evidence" value="ECO:0007669"/>
    <property type="project" value="InterPro"/>
</dbReference>
<reference evidence="18 19" key="1">
    <citation type="journal article" date="2015" name="Genome Announc.">
        <title>Draft Genome Sequence of Cyanobacterium Hassallia byssoidea Strain VB512170, Isolated from Monuments in India.</title>
        <authorList>
            <person name="Singh D."/>
            <person name="Chandrababunaidu M.M."/>
            <person name="Panda A."/>
            <person name="Sen D."/>
            <person name="Bhattacharyya S."/>
            <person name="Adhikary S.P."/>
            <person name="Tripathy S."/>
        </authorList>
    </citation>
    <scope>NUCLEOTIDE SEQUENCE [LARGE SCALE GENOMIC DNA]</scope>
    <source>
        <strain evidence="18 19">VB512170</strain>
    </source>
</reference>
<evidence type="ECO:0000256" key="3">
    <source>
        <dbReference type="ARBA" id="ARBA00022448"/>
    </source>
</evidence>
<dbReference type="InterPro" id="IPR054765">
    <property type="entry name" value="SLBB_dom"/>
</dbReference>
<keyword evidence="11" id="KW-0472">Membrane</keyword>
<evidence type="ECO:0000256" key="11">
    <source>
        <dbReference type="ARBA" id="ARBA00023136"/>
    </source>
</evidence>
<keyword evidence="14" id="KW-0449">Lipoprotein</keyword>
<dbReference type="RefSeq" id="WP_039754209.1">
    <property type="nucleotide sequence ID" value="NZ_JTCM02000013.1"/>
</dbReference>
<comment type="subcellular location">
    <subcellularLocation>
        <location evidence="1">Cell outer membrane</location>
        <topology evidence="1">Multi-pass membrane protein</topology>
    </subcellularLocation>
</comment>
<comment type="caution">
    <text evidence="18">The sequence shown here is derived from an EMBL/GenBank/DDBJ whole genome shotgun (WGS) entry which is preliminary data.</text>
</comment>
<feature type="domain" description="Polysaccharide export protein N-terminal" evidence="16">
    <location>
        <begin position="88"/>
        <end position="161"/>
    </location>
</feature>
<keyword evidence="13" id="KW-0998">Cell outer membrane</keyword>
<dbReference type="InterPro" id="IPR049712">
    <property type="entry name" value="Poly_export"/>
</dbReference>
<accession>A0A846H5P4</accession>
<evidence type="ECO:0000256" key="7">
    <source>
        <dbReference type="ARBA" id="ARBA00022729"/>
    </source>
</evidence>
<organism evidence="18 19">
    <name type="scientific">Hassallia byssoidea VB512170</name>
    <dbReference type="NCBI Taxonomy" id="1304833"/>
    <lineage>
        <taxon>Bacteria</taxon>
        <taxon>Bacillati</taxon>
        <taxon>Cyanobacteriota</taxon>
        <taxon>Cyanophyceae</taxon>
        <taxon>Nostocales</taxon>
        <taxon>Tolypothrichaceae</taxon>
        <taxon>Hassallia</taxon>
    </lineage>
</organism>
<dbReference type="Pfam" id="PF22461">
    <property type="entry name" value="SLBB_2"/>
    <property type="match status" value="1"/>
</dbReference>
<dbReference type="GO" id="GO:0046930">
    <property type="term" value="C:pore complex"/>
    <property type="evidence" value="ECO:0007669"/>
    <property type="project" value="UniProtKB-KW"/>
</dbReference>
<gene>
    <name evidence="18" type="ORF">PI95_008890</name>
</gene>
<dbReference type="Proteomes" id="UP000031549">
    <property type="component" value="Unassembled WGS sequence"/>
</dbReference>
<evidence type="ECO:0000256" key="6">
    <source>
        <dbReference type="ARBA" id="ARBA00022692"/>
    </source>
</evidence>
<dbReference type="Pfam" id="PF02563">
    <property type="entry name" value="Poly_export"/>
    <property type="match status" value="2"/>
</dbReference>
<evidence type="ECO:0000256" key="5">
    <source>
        <dbReference type="ARBA" id="ARBA00022597"/>
    </source>
</evidence>
<dbReference type="Gene3D" id="3.10.560.10">
    <property type="entry name" value="Outer membrane lipoprotein wza domain like"/>
    <property type="match status" value="2"/>
</dbReference>
<proteinExistence type="inferred from homology"/>
<keyword evidence="10" id="KW-0626">Porin</keyword>
<evidence type="ECO:0000256" key="4">
    <source>
        <dbReference type="ARBA" id="ARBA00022452"/>
    </source>
</evidence>
<keyword evidence="6" id="KW-0812">Transmembrane</keyword>
<keyword evidence="8" id="KW-0625">Polysaccharide transport</keyword>
<dbReference type="EMBL" id="JTCM02000013">
    <property type="protein sequence ID" value="NEU72682.1"/>
    <property type="molecule type" value="Genomic_DNA"/>
</dbReference>
<dbReference type="GO" id="GO:0006811">
    <property type="term" value="P:monoatomic ion transport"/>
    <property type="evidence" value="ECO:0007669"/>
    <property type="project" value="UniProtKB-KW"/>
</dbReference>
<protein>
    <submittedName>
        <fullName evidence="18">Sugar ABC transporter substrate-binding protein</fullName>
    </submittedName>
</protein>
<keyword evidence="9" id="KW-0406">Ion transport</keyword>
<evidence type="ECO:0000256" key="14">
    <source>
        <dbReference type="ARBA" id="ARBA00023288"/>
    </source>
</evidence>
<dbReference type="AlphaFoldDB" id="A0A846H5P4"/>
<evidence type="ECO:0000256" key="2">
    <source>
        <dbReference type="ARBA" id="ARBA00009450"/>
    </source>
</evidence>
<evidence type="ECO:0000256" key="8">
    <source>
        <dbReference type="ARBA" id="ARBA00023047"/>
    </source>
</evidence>
<name>A0A846H5P4_9CYAN</name>
<evidence type="ECO:0000256" key="10">
    <source>
        <dbReference type="ARBA" id="ARBA00023114"/>
    </source>
</evidence>
<keyword evidence="4" id="KW-1134">Transmembrane beta strand</keyword>
<feature type="region of interest" description="Disordered" evidence="15">
    <location>
        <begin position="37"/>
        <end position="59"/>
    </location>
</feature>
<feature type="domain" description="Polysaccharide export protein N-terminal" evidence="16">
    <location>
        <begin position="164"/>
        <end position="219"/>
    </location>
</feature>
<dbReference type="InterPro" id="IPR003715">
    <property type="entry name" value="Poly_export_N"/>
</dbReference>
<comment type="similarity">
    <text evidence="2">Belongs to the BexD/CtrA/VexA family.</text>
</comment>
<evidence type="ECO:0000259" key="17">
    <source>
        <dbReference type="Pfam" id="PF22461"/>
    </source>
</evidence>
<sequence>MFIVPSSSRRVFSALCLVSLQVGVFCTISVPDVVAQPLPSPGQGQGQPPSPPSSVDFAPAGLNEGISPQLGRYLLGPGDVLGITVQRPPGRYRLGPGDVITVVVQRFSDLSFQAQINPEGNITVPLLGTVSLQGLTLQQAQGKIRSGLNRFVVDPIVALSLTGQRPELSFQAQINPEGNIVVPQLGTVSVQGLSLEEAQEKIRLGLSRILVDPVVAVGLAGARPVQVTISGEVPRPGIYPIASPTPRLGDALLIAGGSTLNADLRQVQVRRRLIDGSVVSQTIDLYATLQNASSLPNLRLQDGDAIIVPRREIGADDGYDRNLVARSTLAQPQIRIRILNYAASGIGTQVLPNGSSFIDALGGINPDTANLRDIALVRFDPERGKAVTQKLDAKKALSGDASQNVPLQDNDVIVVGRNLIGKITNVLTTITRPFFNVESFIRFFDTFSGDRR</sequence>
<dbReference type="PANTHER" id="PTHR33619">
    <property type="entry name" value="POLYSACCHARIDE EXPORT PROTEIN GFCE-RELATED"/>
    <property type="match status" value="1"/>
</dbReference>
<keyword evidence="5" id="KW-0762">Sugar transport</keyword>
<keyword evidence="7" id="KW-0732">Signal</keyword>
<evidence type="ECO:0000256" key="9">
    <source>
        <dbReference type="ARBA" id="ARBA00023065"/>
    </source>
</evidence>
<keyword evidence="3" id="KW-0813">Transport</keyword>
<feature type="domain" description="SLBB" evidence="17">
    <location>
        <begin position="226"/>
        <end position="308"/>
    </location>
</feature>
<dbReference type="Gene3D" id="3.30.1950.10">
    <property type="entry name" value="wza like domain"/>
    <property type="match status" value="2"/>
</dbReference>
<evidence type="ECO:0000259" key="16">
    <source>
        <dbReference type="Pfam" id="PF02563"/>
    </source>
</evidence>
<evidence type="ECO:0000313" key="19">
    <source>
        <dbReference type="Proteomes" id="UP000031549"/>
    </source>
</evidence>
<evidence type="ECO:0000256" key="15">
    <source>
        <dbReference type="SAM" id="MobiDB-lite"/>
    </source>
</evidence>
<evidence type="ECO:0000256" key="1">
    <source>
        <dbReference type="ARBA" id="ARBA00004571"/>
    </source>
</evidence>
<evidence type="ECO:0000256" key="13">
    <source>
        <dbReference type="ARBA" id="ARBA00023237"/>
    </source>
</evidence>
<dbReference type="PANTHER" id="PTHR33619:SF3">
    <property type="entry name" value="POLYSACCHARIDE EXPORT PROTEIN GFCE-RELATED"/>
    <property type="match status" value="1"/>
</dbReference>
<dbReference type="GO" id="GO:0015288">
    <property type="term" value="F:porin activity"/>
    <property type="evidence" value="ECO:0007669"/>
    <property type="project" value="UniProtKB-KW"/>
</dbReference>
<evidence type="ECO:0000313" key="18">
    <source>
        <dbReference type="EMBL" id="NEU72682.1"/>
    </source>
</evidence>
<evidence type="ECO:0000256" key="12">
    <source>
        <dbReference type="ARBA" id="ARBA00023139"/>
    </source>
</evidence>
<dbReference type="GO" id="GO:0009279">
    <property type="term" value="C:cell outer membrane"/>
    <property type="evidence" value="ECO:0007669"/>
    <property type="project" value="UniProtKB-SubCell"/>
</dbReference>
<keyword evidence="12" id="KW-0564">Palmitate</keyword>
<keyword evidence="19" id="KW-1185">Reference proteome</keyword>